<dbReference type="EMBL" id="JAAXPO010000003">
    <property type="protein sequence ID" value="NKZ18329.1"/>
    <property type="molecule type" value="Genomic_DNA"/>
</dbReference>
<evidence type="ECO:0000256" key="5">
    <source>
        <dbReference type="ARBA" id="ARBA00023136"/>
    </source>
</evidence>
<dbReference type="EMBL" id="QVOV01000010">
    <property type="protein sequence ID" value="MCT8390104.1"/>
    <property type="molecule type" value="Genomic_DNA"/>
</dbReference>
<dbReference type="InterPro" id="IPR051461">
    <property type="entry name" value="UPF0750_membrane"/>
</dbReference>
<dbReference type="AlphaFoldDB" id="A0A846ZFB9"/>
<dbReference type="PANTHER" id="PTHR33545:SF5">
    <property type="entry name" value="UPF0750 MEMBRANE PROTEIN YITT"/>
    <property type="match status" value="1"/>
</dbReference>
<comment type="caution">
    <text evidence="9">The sequence shown here is derived from an EMBL/GenBank/DDBJ whole genome shotgun (WGS) entry which is preliminary data.</text>
</comment>
<reference evidence="9 10" key="2">
    <citation type="submission" date="2020-04" db="EMBL/GenBank/DDBJ databases">
        <title>MicrobeNet Type strains.</title>
        <authorList>
            <person name="Nicholson A.C."/>
        </authorList>
    </citation>
    <scope>NUCLEOTIDE SEQUENCE [LARGE SCALE GENOMIC DNA]</scope>
    <source>
        <strain evidence="9 10">CCUG 54536</strain>
    </source>
</reference>
<dbReference type="InterPro" id="IPR003740">
    <property type="entry name" value="YitT"/>
</dbReference>
<feature type="domain" description="DUF2179" evidence="7">
    <location>
        <begin position="227"/>
        <end position="281"/>
    </location>
</feature>
<keyword evidence="2" id="KW-1003">Cell membrane</keyword>
<dbReference type="GO" id="GO:0005886">
    <property type="term" value="C:plasma membrane"/>
    <property type="evidence" value="ECO:0007669"/>
    <property type="project" value="UniProtKB-SubCell"/>
</dbReference>
<dbReference type="PROSITE" id="PS51257">
    <property type="entry name" value="PROKAR_LIPOPROTEIN"/>
    <property type="match status" value="1"/>
</dbReference>
<dbReference type="RefSeq" id="WP_168676454.1">
    <property type="nucleotide sequence ID" value="NZ_BPKV01000004.1"/>
</dbReference>
<dbReference type="Proteomes" id="UP000590460">
    <property type="component" value="Unassembled WGS sequence"/>
</dbReference>
<evidence type="ECO:0000256" key="1">
    <source>
        <dbReference type="ARBA" id="ARBA00004651"/>
    </source>
</evidence>
<dbReference type="InterPro" id="IPR019264">
    <property type="entry name" value="DUF2179"/>
</dbReference>
<keyword evidence="3 6" id="KW-0812">Transmembrane</keyword>
<dbReference type="CDD" id="cd16380">
    <property type="entry name" value="YitT_C"/>
    <property type="match status" value="1"/>
</dbReference>
<feature type="transmembrane region" description="Helical" evidence="6">
    <location>
        <begin position="116"/>
        <end position="137"/>
    </location>
</feature>
<evidence type="ECO:0000313" key="9">
    <source>
        <dbReference type="EMBL" id="NKZ18329.1"/>
    </source>
</evidence>
<evidence type="ECO:0000256" key="3">
    <source>
        <dbReference type="ARBA" id="ARBA00022692"/>
    </source>
</evidence>
<comment type="subcellular location">
    <subcellularLocation>
        <location evidence="1">Cell membrane</location>
        <topology evidence="1">Multi-pass membrane protein</topology>
    </subcellularLocation>
</comment>
<name>A0A846ZFB9_9LACO</name>
<gene>
    <name evidence="8" type="ORF">D0501_08485</name>
    <name evidence="9" type="ORF">HF966_03955</name>
</gene>
<accession>A0A846ZFB9</accession>
<feature type="transmembrane region" description="Helical" evidence="6">
    <location>
        <begin position="12"/>
        <end position="34"/>
    </location>
</feature>
<keyword evidence="5 6" id="KW-0472">Membrane</keyword>
<feature type="transmembrane region" description="Helical" evidence="6">
    <location>
        <begin position="46"/>
        <end position="71"/>
    </location>
</feature>
<dbReference type="Gene3D" id="3.30.70.120">
    <property type="match status" value="1"/>
</dbReference>
<dbReference type="Pfam" id="PF02588">
    <property type="entry name" value="YitT_membrane"/>
    <property type="match status" value="1"/>
</dbReference>
<organism evidence="9 10">
    <name type="scientific">Leuconostoc holzapfelii</name>
    <dbReference type="NCBI Taxonomy" id="434464"/>
    <lineage>
        <taxon>Bacteria</taxon>
        <taxon>Bacillati</taxon>
        <taxon>Bacillota</taxon>
        <taxon>Bacilli</taxon>
        <taxon>Lactobacillales</taxon>
        <taxon>Lactobacillaceae</taxon>
        <taxon>Leuconostoc</taxon>
    </lineage>
</organism>
<evidence type="ECO:0000256" key="2">
    <source>
        <dbReference type="ARBA" id="ARBA00022475"/>
    </source>
</evidence>
<evidence type="ECO:0000313" key="8">
    <source>
        <dbReference type="EMBL" id="MCT8390104.1"/>
    </source>
</evidence>
<protein>
    <submittedName>
        <fullName evidence="9">YitT family protein</fullName>
    </submittedName>
</protein>
<keyword evidence="4 6" id="KW-1133">Transmembrane helix</keyword>
<feature type="transmembrane region" description="Helical" evidence="6">
    <location>
        <begin position="157"/>
        <end position="178"/>
    </location>
</feature>
<dbReference type="PIRSF" id="PIRSF006483">
    <property type="entry name" value="Membrane_protein_YitT"/>
    <property type="match status" value="1"/>
</dbReference>
<keyword evidence="11" id="KW-1185">Reference proteome</keyword>
<evidence type="ECO:0000313" key="11">
    <source>
        <dbReference type="Proteomes" id="UP001525857"/>
    </source>
</evidence>
<reference evidence="8 11" key="1">
    <citation type="submission" date="2018-08" db="EMBL/GenBank/DDBJ databases">
        <title>Draft genome sequences of Leuconostoc spp. and Weissella spp. with biocontrol potential.</title>
        <authorList>
            <person name="Lo R."/>
            <person name="Ho V.T.T."/>
            <person name="Turner M.S."/>
        </authorList>
    </citation>
    <scope>NUCLEOTIDE SEQUENCE [LARGE SCALE GENOMIC DNA]</scope>
    <source>
        <strain evidence="8 11">733</strain>
    </source>
</reference>
<evidence type="ECO:0000256" key="4">
    <source>
        <dbReference type="ARBA" id="ARBA00022989"/>
    </source>
</evidence>
<evidence type="ECO:0000256" key="6">
    <source>
        <dbReference type="SAM" id="Phobius"/>
    </source>
</evidence>
<dbReference type="PANTHER" id="PTHR33545">
    <property type="entry name" value="UPF0750 MEMBRANE PROTEIN YITT-RELATED"/>
    <property type="match status" value="1"/>
</dbReference>
<feature type="transmembrane region" description="Helical" evidence="6">
    <location>
        <begin position="83"/>
        <end position="104"/>
    </location>
</feature>
<sequence length="330" mass="36124">MKNITIDWRKAWLIAVVFIASACVQVLALNAFLIPNKVFSSGFNGIAQLLAIFFAQVLHMNVQTGIFIMIFNIPIGIVGWKLIGGKFTILSFLNSIFVSFLQIFAPTQALTTEPLLASLFGGLLLGVAIGLAMRFGFSTGGMDIVAMVVQKRTGKSIGALMNGINFVVVIVAGTFIGWQNALFTLIGIYATGRSVDAIYTGYQKLTAMIVTSKGDEVVTALHKDLIRGITILPSKGAYTKRDSTTLMMVLSRYELVEMQEIVHRTDPKAFINLMSTVSVSGEFFDSDRQLQMKKAVAVPKFETVEAQIEAEQQLEAQLDQIEDHVPGKEN</sequence>
<proteinExistence type="predicted"/>
<dbReference type="Proteomes" id="UP001525857">
    <property type="component" value="Unassembled WGS sequence"/>
</dbReference>
<evidence type="ECO:0000259" key="7">
    <source>
        <dbReference type="Pfam" id="PF10035"/>
    </source>
</evidence>
<evidence type="ECO:0000313" key="10">
    <source>
        <dbReference type="Proteomes" id="UP000590460"/>
    </source>
</evidence>
<dbReference type="InterPro" id="IPR015867">
    <property type="entry name" value="N-reg_PII/ATP_PRibTrfase_C"/>
</dbReference>
<dbReference type="Pfam" id="PF10035">
    <property type="entry name" value="DUF2179"/>
    <property type="match status" value="1"/>
</dbReference>